<feature type="transmembrane region" description="Helical" evidence="9">
    <location>
        <begin position="158"/>
        <end position="181"/>
    </location>
</feature>
<dbReference type="Proteomes" id="UP000032503">
    <property type="component" value="Unassembled WGS sequence"/>
</dbReference>
<feature type="domain" description="ABC transmembrane type-1" evidence="11">
    <location>
        <begin position="19"/>
        <end position="301"/>
    </location>
</feature>
<evidence type="ECO:0000313" key="13">
    <source>
        <dbReference type="EMBL" id="SKA89786.1"/>
    </source>
</evidence>
<dbReference type="Pfam" id="PF00005">
    <property type="entry name" value="ABC_tran"/>
    <property type="match status" value="1"/>
</dbReference>
<evidence type="ECO:0000256" key="8">
    <source>
        <dbReference type="ARBA" id="ARBA00023136"/>
    </source>
</evidence>
<keyword evidence="3" id="KW-1003">Cell membrane</keyword>
<dbReference type="PANTHER" id="PTHR43394:SF1">
    <property type="entry name" value="ATP-BINDING CASSETTE SUB-FAMILY B MEMBER 10, MITOCHONDRIAL"/>
    <property type="match status" value="1"/>
</dbReference>
<evidence type="ECO:0000256" key="3">
    <source>
        <dbReference type="ARBA" id="ARBA00022475"/>
    </source>
</evidence>
<protein>
    <submittedName>
        <fullName evidence="13">ATP-binding cassette, subfamily B</fullName>
    </submittedName>
    <submittedName>
        <fullName evidence="12">Multidrug ABC transporter ATPase</fullName>
    </submittedName>
</protein>
<dbReference type="SMART" id="SM00382">
    <property type="entry name" value="AAA"/>
    <property type="match status" value="1"/>
</dbReference>
<evidence type="ECO:0000259" key="10">
    <source>
        <dbReference type="PROSITE" id="PS50893"/>
    </source>
</evidence>
<keyword evidence="6 13" id="KW-0067">ATP-binding</keyword>
<dbReference type="PROSITE" id="PS50893">
    <property type="entry name" value="ABC_TRANSPORTER_2"/>
    <property type="match status" value="1"/>
</dbReference>
<evidence type="ECO:0000259" key="11">
    <source>
        <dbReference type="PROSITE" id="PS50929"/>
    </source>
</evidence>
<comment type="subcellular location">
    <subcellularLocation>
        <location evidence="1">Cell membrane</location>
        <topology evidence="1">Multi-pass membrane protein</topology>
    </subcellularLocation>
</comment>
<dbReference type="PANTHER" id="PTHR43394">
    <property type="entry name" value="ATP-DEPENDENT PERMEASE MDL1, MITOCHONDRIAL"/>
    <property type="match status" value="1"/>
</dbReference>
<dbReference type="GO" id="GO:0016887">
    <property type="term" value="F:ATP hydrolysis activity"/>
    <property type="evidence" value="ECO:0007669"/>
    <property type="project" value="InterPro"/>
</dbReference>
<feature type="transmembrane region" description="Helical" evidence="9">
    <location>
        <begin position="128"/>
        <end position="152"/>
    </location>
</feature>
<evidence type="ECO:0000256" key="9">
    <source>
        <dbReference type="SAM" id="Phobius"/>
    </source>
</evidence>
<keyword evidence="5" id="KW-0547">Nucleotide-binding</keyword>
<reference evidence="12" key="2">
    <citation type="submission" date="2015-02" db="EMBL/GenBank/DDBJ databases">
        <authorList>
            <person name="Vasilyev I.Y."/>
            <person name="Siniagina M.N."/>
            <person name="Malanin S.Y."/>
            <person name="Boulygina E.A."/>
            <person name="Grygoryeva T.V."/>
            <person name="Yarullina D.R."/>
            <person name="Ilinskaya O.N."/>
        </authorList>
    </citation>
    <scope>NUCLEOTIDE SEQUENCE</scope>
    <source>
        <strain evidence="12">VKM Ac-1804</strain>
    </source>
</reference>
<gene>
    <name evidence="13" type="ORF">SAMN06295879_1226</name>
    <name evidence="12" type="ORF">TZ00_05130</name>
</gene>
<organism evidence="13 15">
    <name type="scientific">Agreia bicolorata</name>
    <dbReference type="NCBI Taxonomy" id="110935"/>
    <lineage>
        <taxon>Bacteria</taxon>
        <taxon>Bacillati</taxon>
        <taxon>Actinomycetota</taxon>
        <taxon>Actinomycetes</taxon>
        <taxon>Micrococcales</taxon>
        <taxon>Microbacteriaceae</taxon>
        <taxon>Agreia</taxon>
    </lineage>
</organism>
<feature type="transmembrane region" description="Helical" evidence="9">
    <location>
        <begin position="54"/>
        <end position="79"/>
    </location>
</feature>
<reference evidence="12 14" key="1">
    <citation type="journal article" date="2001" name="Int. J. Syst. Evol. Microbiol.">
        <title>Agreia bicolorata gen. nov., sp. nov., to accommodate actinobacteria isolated from narrow reed grass infected by the nematode Heteroanguina graminophila.</title>
        <authorList>
            <person name="Evtushenko L.I."/>
            <person name="Dorofeeva L.V."/>
            <person name="Dobrovolskaya T.G."/>
            <person name="Streshinskaya G.M."/>
            <person name="Subbotin S.A."/>
            <person name="Tiedje J.M."/>
        </authorList>
    </citation>
    <scope>NUCLEOTIDE SEQUENCE [LARGE SCALE GENOMIC DNA]</scope>
    <source>
        <strain evidence="12 14">VKM Ac-1804</strain>
    </source>
</reference>
<proteinExistence type="predicted"/>
<keyword evidence="14" id="KW-1185">Reference proteome</keyword>
<dbReference type="PROSITE" id="PS50929">
    <property type="entry name" value="ABC_TM1F"/>
    <property type="match status" value="1"/>
</dbReference>
<dbReference type="EMBL" id="JYFC01000002">
    <property type="protein sequence ID" value="KJC64990.1"/>
    <property type="molecule type" value="Genomic_DNA"/>
</dbReference>
<dbReference type="PROSITE" id="PS00211">
    <property type="entry name" value="ABC_TRANSPORTER_1"/>
    <property type="match status" value="1"/>
</dbReference>
<dbReference type="Gene3D" id="1.20.1560.10">
    <property type="entry name" value="ABC transporter type 1, transmembrane domain"/>
    <property type="match status" value="1"/>
</dbReference>
<dbReference type="Gene3D" id="3.40.50.300">
    <property type="entry name" value="P-loop containing nucleotide triphosphate hydrolases"/>
    <property type="match status" value="1"/>
</dbReference>
<dbReference type="InterPro" id="IPR011527">
    <property type="entry name" value="ABC1_TM_dom"/>
</dbReference>
<dbReference type="GO" id="GO:0005524">
    <property type="term" value="F:ATP binding"/>
    <property type="evidence" value="ECO:0007669"/>
    <property type="project" value="UniProtKB-KW"/>
</dbReference>
<dbReference type="InterPro" id="IPR027417">
    <property type="entry name" value="P-loop_NTPase"/>
</dbReference>
<dbReference type="InterPro" id="IPR003593">
    <property type="entry name" value="AAA+_ATPase"/>
</dbReference>
<evidence type="ECO:0000256" key="2">
    <source>
        <dbReference type="ARBA" id="ARBA00022448"/>
    </source>
</evidence>
<reference evidence="15" key="4">
    <citation type="submission" date="2017-02" db="EMBL/GenBank/DDBJ databases">
        <authorList>
            <person name="Varghese N."/>
            <person name="Submissions S."/>
        </authorList>
    </citation>
    <scope>NUCLEOTIDE SEQUENCE [LARGE SCALE GENOMIC DNA]</scope>
    <source>
        <strain evidence="15">VKM Ac-2052</strain>
    </source>
</reference>
<dbReference type="GO" id="GO:0015421">
    <property type="term" value="F:ABC-type oligopeptide transporter activity"/>
    <property type="evidence" value="ECO:0007669"/>
    <property type="project" value="TreeGrafter"/>
</dbReference>
<dbReference type="Pfam" id="PF00664">
    <property type="entry name" value="ABC_membrane"/>
    <property type="match status" value="1"/>
</dbReference>
<dbReference type="InterPro" id="IPR003439">
    <property type="entry name" value="ABC_transporter-like_ATP-bd"/>
</dbReference>
<feature type="transmembrane region" description="Helical" evidence="9">
    <location>
        <begin position="14"/>
        <end position="34"/>
    </location>
</feature>
<dbReference type="SUPFAM" id="SSF90123">
    <property type="entry name" value="ABC transporter transmembrane region"/>
    <property type="match status" value="1"/>
</dbReference>
<keyword evidence="4 9" id="KW-0812">Transmembrane</keyword>
<dbReference type="InterPro" id="IPR017871">
    <property type="entry name" value="ABC_transporter-like_CS"/>
</dbReference>
<dbReference type="Proteomes" id="UP000189735">
    <property type="component" value="Unassembled WGS sequence"/>
</dbReference>
<dbReference type="RefSeq" id="WP_044439784.1">
    <property type="nucleotide sequence ID" value="NZ_FUYG01000003.1"/>
</dbReference>
<feature type="transmembrane region" description="Helical" evidence="9">
    <location>
        <begin position="281"/>
        <end position="299"/>
    </location>
</feature>
<dbReference type="FunFam" id="3.40.50.300:FF:000854">
    <property type="entry name" value="Multidrug ABC transporter ATP-binding protein"/>
    <property type="match status" value="1"/>
</dbReference>
<evidence type="ECO:0000256" key="4">
    <source>
        <dbReference type="ARBA" id="ARBA00022692"/>
    </source>
</evidence>
<evidence type="ECO:0000313" key="12">
    <source>
        <dbReference type="EMBL" id="KJC64990.1"/>
    </source>
</evidence>
<dbReference type="EMBL" id="FUYG01000003">
    <property type="protein sequence ID" value="SKA89786.1"/>
    <property type="molecule type" value="Genomic_DNA"/>
</dbReference>
<keyword evidence="7 9" id="KW-1133">Transmembrane helix</keyword>
<evidence type="ECO:0000256" key="6">
    <source>
        <dbReference type="ARBA" id="ARBA00022840"/>
    </source>
</evidence>
<reference evidence="13" key="3">
    <citation type="submission" date="2017-02" db="EMBL/GenBank/DDBJ databases">
        <authorList>
            <person name="Peterson S.W."/>
        </authorList>
    </citation>
    <scope>NUCLEOTIDE SEQUENCE [LARGE SCALE GENOMIC DNA]</scope>
    <source>
        <strain evidence="13">VKM Ac-2052</strain>
    </source>
</reference>
<accession>A0A1T4XJY9</accession>
<sequence>MELIRLILRHLKPYTGWVVAVIVFQFISTLAALYLPSLNAQIIDKGVSTGDTDFIWSTGMTMIIACLVQVVTAIAGIYFGARTAMAVGRDLRREIYRKVDSLGAIDVAKFGTATLITRGTNDVQQVQMLVLMMLNFMVSTPIMCIGGIVFAVREDAGLSWLVWVSVPLLFIIVGFLVFLLLPLFRLMQDRIDGINSVLREQIMGIRVVRAFVREPFESERYQRANEAITVVSIKVGNIFVLMFPVIMMILHLATAAVLWFGGQRVDAGEIQVGSLTAFLQYLLQILTAVMMGVFMVMMIPRAVVCAERITEVLSTDPSMAVPAQPAPRVPAAGRVEFADVTFGYPGAERPVLDRVSFVAEPGKTTAIVGSTGAGKTTMLNLIPRLYDAQGGSITIDGVPVADLDRRQIAHLVGLVPQKPYLFSGTIASNLRFGRPDASDDELWRALRVAQGEDFVKAKEKGLDEPISQGGTNVSGGQRQRLCIARALVADPQVYLFDDSFSALDVATDARLREALFDATRGATVIIVAQRISTIRSADQILVVNDGVIVARGTHDELLDESETYREIVGSQMSIEGVA</sequence>
<dbReference type="InterPro" id="IPR036640">
    <property type="entry name" value="ABC1_TM_sf"/>
</dbReference>
<dbReference type="CDD" id="cd18548">
    <property type="entry name" value="ABC_6TM_Tm287_like"/>
    <property type="match status" value="1"/>
</dbReference>
<evidence type="ECO:0000256" key="7">
    <source>
        <dbReference type="ARBA" id="ARBA00022989"/>
    </source>
</evidence>
<feature type="transmembrane region" description="Helical" evidence="9">
    <location>
        <begin position="238"/>
        <end position="261"/>
    </location>
</feature>
<feature type="domain" description="ABC transporter" evidence="10">
    <location>
        <begin position="335"/>
        <end position="570"/>
    </location>
</feature>
<evidence type="ECO:0000313" key="15">
    <source>
        <dbReference type="Proteomes" id="UP000189735"/>
    </source>
</evidence>
<name>A0A1T4XJY9_9MICO</name>
<keyword evidence="2" id="KW-0813">Transport</keyword>
<dbReference type="InterPro" id="IPR039421">
    <property type="entry name" value="Type_1_exporter"/>
</dbReference>
<keyword evidence="8 9" id="KW-0472">Membrane</keyword>
<dbReference type="AlphaFoldDB" id="A0A1T4XJY9"/>
<dbReference type="SUPFAM" id="SSF52540">
    <property type="entry name" value="P-loop containing nucleoside triphosphate hydrolases"/>
    <property type="match status" value="1"/>
</dbReference>
<evidence type="ECO:0000256" key="5">
    <source>
        <dbReference type="ARBA" id="ARBA00022741"/>
    </source>
</evidence>
<dbReference type="GO" id="GO:0005886">
    <property type="term" value="C:plasma membrane"/>
    <property type="evidence" value="ECO:0007669"/>
    <property type="project" value="UniProtKB-SubCell"/>
</dbReference>
<evidence type="ECO:0000256" key="1">
    <source>
        <dbReference type="ARBA" id="ARBA00004651"/>
    </source>
</evidence>
<evidence type="ECO:0000313" key="14">
    <source>
        <dbReference type="Proteomes" id="UP000032503"/>
    </source>
</evidence>